<evidence type="ECO:0000313" key="2">
    <source>
        <dbReference type="EMBL" id="SBT10605.1"/>
    </source>
</evidence>
<dbReference type="EMBL" id="FLQY01000360">
    <property type="protein sequence ID" value="SBT10605.1"/>
    <property type="molecule type" value="Genomic_DNA"/>
</dbReference>
<sequence>MSDMHDKNSDQTLSAENATPLKPDLASARRRMLKRGIAVSPVVLTLVSRPVLAWHCKSPSAWGSEDMNPTTSLRTNEGHNSWLDETWTIGNWANNTTRAKYNKPWNVLKEQCSALNDTSTQDSDGNFDYTKVTLNKFFKCTALTIPAGLIVNNRPIYKLFAGDYGNQFRRAIVVAQLNFYLLNGQTQIGQCLGQIDLSQMASGSFTPQSGGNPWGSEKIVRYLEANYIAVP</sequence>
<evidence type="ECO:0000313" key="3">
    <source>
        <dbReference type="Proteomes" id="UP000199600"/>
    </source>
</evidence>
<dbReference type="Proteomes" id="UP000199600">
    <property type="component" value="Unassembled WGS sequence"/>
</dbReference>
<feature type="region of interest" description="Disordered" evidence="1">
    <location>
        <begin position="1"/>
        <end position="23"/>
    </location>
</feature>
<protein>
    <submittedName>
        <fullName evidence="2">Uncharacterized protein</fullName>
    </submittedName>
</protein>
<accession>A0A1A8Y0A1</accession>
<name>A0A1A8Y0A1_9RHOO</name>
<evidence type="ECO:0000256" key="1">
    <source>
        <dbReference type="SAM" id="MobiDB-lite"/>
    </source>
</evidence>
<proteinExistence type="predicted"/>
<organism evidence="2 3">
    <name type="scientific">Candidatus Propionivibrio aalborgensis</name>
    <dbReference type="NCBI Taxonomy" id="1860101"/>
    <lineage>
        <taxon>Bacteria</taxon>
        <taxon>Pseudomonadati</taxon>
        <taxon>Pseudomonadota</taxon>
        <taxon>Betaproteobacteria</taxon>
        <taxon>Rhodocyclales</taxon>
        <taxon>Rhodocyclaceae</taxon>
        <taxon>Propionivibrio</taxon>
    </lineage>
</organism>
<gene>
    <name evidence="2" type="ORF">PROAA_580009</name>
</gene>
<keyword evidence="3" id="KW-1185">Reference proteome</keyword>
<dbReference type="RefSeq" id="WP_186412183.1">
    <property type="nucleotide sequence ID" value="NZ_FLQY01000360.1"/>
</dbReference>
<dbReference type="AlphaFoldDB" id="A0A1A8Y0A1"/>
<reference evidence="2 3" key="1">
    <citation type="submission" date="2016-06" db="EMBL/GenBank/DDBJ databases">
        <authorList>
            <person name="Kjaerup R.B."/>
            <person name="Dalgaard T.S."/>
            <person name="Juul-Madsen H.R."/>
        </authorList>
    </citation>
    <scope>NUCLEOTIDE SEQUENCE [LARGE SCALE GENOMIC DNA]</scope>
    <source>
        <strain evidence="2">2</strain>
    </source>
</reference>